<feature type="compositionally biased region" description="Low complexity" evidence="2">
    <location>
        <begin position="59"/>
        <end position="69"/>
    </location>
</feature>
<sequence length="321" mass="32692">MSTTATLHRASHQAWSEQRTLATNTILALLIAVVGLLAAGSLPLTTDADAGTTRPARVQSTPADPAAAARRSTALQAALLAEVAAQRGDALAKDAQLVARASLTAAGTARQQQLSAEQAATQTAAAAIAAQKLAAAVAARQAAVDAGLQADPTAVDPTLPDPTLTGQATVPVTGTVGSLPPGTKGALPISTGVVGSKFGARGSWSSYHTGLDFRAAYGTPIHAVLPGVVVFAGNSGDWAGNHVAVRHTDGHTTMYSHMSRMSATVGQTVQAGEVIGYVGETGRAFGAHLHFELYPTGVRYGDVYKAVDPTPWLRSIGVVTH</sequence>
<evidence type="ECO:0000256" key="3">
    <source>
        <dbReference type="SAM" id="Phobius"/>
    </source>
</evidence>
<keyword evidence="3" id="KW-1133">Transmembrane helix</keyword>
<evidence type="ECO:0000256" key="1">
    <source>
        <dbReference type="ARBA" id="ARBA00022729"/>
    </source>
</evidence>
<reference evidence="6" key="1">
    <citation type="journal article" date="2019" name="Int. J. Syst. Evol. Microbiol.">
        <title>The Global Catalogue of Microorganisms (GCM) 10K type strain sequencing project: providing services to taxonomists for standard genome sequencing and annotation.</title>
        <authorList>
            <consortium name="The Broad Institute Genomics Platform"/>
            <consortium name="The Broad Institute Genome Sequencing Center for Infectious Disease"/>
            <person name="Wu L."/>
            <person name="Ma J."/>
        </authorList>
    </citation>
    <scope>NUCLEOTIDE SEQUENCE [LARGE SCALE GENOMIC DNA]</scope>
    <source>
        <strain evidence="6">JCM 16540</strain>
    </source>
</reference>
<dbReference type="InterPro" id="IPR016047">
    <property type="entry name" value="M23ase_b-sheet_dom"/>
</dbReference>
<dbReference type="Gene3D" id="2.70.70.10">
    <property type="entry name" value="Glucose Permease (Domain IIA)"/>
    <property type="match status" value="1"/>
</dbReference>
<dbReference type="Proteomes" id="UP001500767">
    <property type="component" value="Unassembled WGS sequence"/>
</dbReference>
<organism evidence="5 6">
    <name type="scientific">Microlunatus spumicola</name>
    <dbReference type="NCBI Taxonomy" id="81499"/>
    <lineage>
        <taxon>Bacteria</taxon>
        <taxon>Bacillati</taxon>
        <taxon>Actinomycetota</taxon>
        <taxon>Actinomycetes</taxon>
        <taxon>Propionibacteriales</taxon>
        <taxon>Propionibacteriaceae</taxon>
        <taxon>Microlunatus</taxon>
    </lineage>
</organism>
<evidence type="ECO:0000313" key="5">
    <source>
        <dbReference type="EMBL" id="GAA3572100.1"/>
    </source>
</evidence>
<dbReference type="Pfam" id="PF01551">
    <property type="entry name" value="Peptidase_M23"/>
    <property type="match status" value="1"/>
</dbReference>
<dbReference type="SUPFAM" id="SSF51261">
    <property type="entry name" value="Duplicated hybrid motif"/>
    <property type="match status" value="1"/>
</dbReference>
<dbReference type="InterPro" id="IPR050570">
    <property type="entry name" value="Cell_wall_metabolism_enzyme"/>
</dbReference>
<accession>A0ABP6XT71</accession>
<dbReference type="PANTHER" id="PTHR21666:SF289">
    <property type="entry name" value="L-ALA--D-GLU ENDOPEPTIDASE"/>
    <property type="match status" value="1"/>
</dbReference>
<gene>
    <name evidence="5" type="ORF">GCM10022197_30980</name>
</gene>
<evidence type="ECO:0000313" key="6">
    <source>
        <dbReference type="Proteomes" id="UP001500767"/>
    </source>
</evidence>
<feature type="transmembrane region" description="Helical" evidence="3">
    <location>
        <begin position="21"/>
        <end position="44"/>
    </location>
</feature>
<evidence type="ECO:0000256" key="2">
    <source>
        <dbReference type="SAM" id="MobiDB-lite"/>
    </source>
</evidence>
<dbReference type="EMBL" id="BAAAYR010000004">
    <property type="protein sequence ID" value="GAA3572100.1"/>
    <property type="molecule type" value="Genomic_DNA"/>
</dbReference>
<feature type="domain" description="M23ase beta-sheet core" evidence="4">
    <location>
        <begin position="207"/>
        <end position="297"/>
    </location>
</feature>
<keyword evidence="1" id="KW-0732">Signal</keyword>
<protein>
    <recommendedName>
        <fullName evidence="4">M23ase beta-sheet core domain-containing protein</fullName>
    </recommendedName>
</protein>
<proteinExistence type="predicted"/>
<feature type="region of interest" description="Disordered" evidence="2">
    <location>
        <begin position="48"/>
        <end position="69"/>
    </location>
</feature>
<dbReference type="RefSeq" id="WP_204913512.1">
    <property type="nucleotide sequence ID" value="NZ_BAAAYR010000004.1"/>
</dbReference>
<comment type="caution">
    <text evidence="5">The sequence shown here is derived from an EMBL/GenBank/DDBJ whole genome shotgun (WGS) entry which is preliminary data.</text>
</comment>
<keyword evidence="3" id="KW-0812">Transmembrane</keyword>
<evidence type="ECO:0000259" key="4">
    <source>
        <dbReference type="Pfam" id="PF01551"/>
    </source>
</evidence>
<keyword evidence="3" id="KW-0472">Membrane</keyword>
<keyword evidence="6" id="KW-1185">Reference proteome</keyword>
<dbReference type="InterPro" id="IPR011055">
    <property type="entry name" value="Dup_hybrid_motif"/>
</dbReference>
<dbReference type="PANTHER" id="PTHR21666">
    <property type="entry name" value="PEPTIDASE-RELATED"/>
    <property type="match status" value="1"/>
</dbReference>
<dbReference type="CDD" id="cd12797">
    <property type="entry name" value="M23_peptidase"/>
    <property type="match status" value="1"/>
</dbReference>
<name>A0ABP6XT71_9ACTN</name>